<evidence type="ECO:0000313" key="1">
    <source>
        <dbReference type="EMBL" id="KAJ9700995.1"/>
    </source>
</evidence>
<organism evidence="1 2">
    <name type="scientific">Vitis rotundifolia</name>
    <name type="common">Muscadine grape</name>
    <dbReference type="NCBI Taxonomy" id="103349"/>
    <lineage>
        <taxon>Eukaryota</taxon>
        <taxon>Viridiplantae</taxon>
        <taxon>Streptophyta</taxon>
        <taxon>Embryophyta</taxon>
        <taxon>Tracheophyta</taxon>
        <taxon>Spermatophyta</taxon>
        <taxon>Magnoliopsida</taxon>
        <taxon>eudicotyledons</taxon>
        <taxon>Gunneridae</taxon>
        <taxon>Pentapetalae</taxon>
        <taxon>rosids</taxon>
        <taxon>Vitales</taxon>
        <taxon>Vitaceae</taxon>
        <taxon>Viteae</taxon>
        <taxon>Vitis</taxon>
    </lineage>
</organism>
<name>A0AA39A4V0_VITRO</name>
<accession>A0AA39A4V0</accession>
<gene>
    <name evidence="1" type="ORF">PVL29_006365</name>
</gene>
<reference evidence="1 2" key="1">
    <citation type="journal article" date="2023" name="BMC Biotechnol.">
        <title>Vitis rotundifolia cv Carlos genome sequencing.</title>
        <authorList>
            <person name="Huff M."/>
            <person name="Hulse-Kemp A."/>
            <person name="Scheffler B."/>
            <person name="Youngblood R."/>
            <person name="Simpson S."/>
            <person name="Babiker E."/>
            <person name="Staton M."/>
        </authorList>
    </citation>
    <scope>NUCLEOTIDE SEQUENCE [LARGE SCALE GENOMIC DNA]</scope>
    <source>
        <tissue evidence="1">Leaf</tissue>
    </source>
</reference>
<comment type="caution">
    <text evidence="1">The sequence shown here is derived from an EMBL/GenBank/DDBJ whole genome shotgun (WGS) entry which is preliminary data.</text>
</comment>
<protein>
    <submittedName>
        <fullName evidence="1">Uncharacterized protein</fullName>
    </submittedName>
</protein>
<keyword evidence="2" id="KW-1185">Reference proteome</keyword>
<evidence type="ECO:0000313" key="2">
    <source>
        <dbReference type="Proteomes" id="UP001168098"/>
    </source>
</evidence>
<sequence>MDVELAIAMWPAKMIYDSTPTAIWIPDAPTPAALWLVETTDDSSPTGMGMLDPLVEMAAS</sequence>
<dbReference type="Proteomes" id="UP001168098">
    <property type="component" value="Unassembled WGS sequence"/>
</dbReference>
<dbReference type="AlphaFoldDB" id="A0AA39A4V0"/>
<dbReference type="EMBL" id="JARBHA010000005">
    <property type="protein sequence ID" value="KAJ9700995.1"/>
    <property type="molecule type" value="Genomic_DNA"/>
</dbReference>
<proteinExistence type="predicted"/>